<comment type="caution">
    <text evidence="1">The sequence shown here is derived from an EMBL/GenBank/DDBJ whole genome shotgun (WGS) entry which is preliminary data.</text>
</comment>
<reference evidence="1 2" key="1">
    <citation type="journal article" date="2019" name="Front. Microbiol.">
        <title>Genomic Features for Desiccation Tolerance and Sugar Biosynthesis in the Extremophile Gloeocapsopsis sp. UTEX B3054.</title>
        <authorList>
            <person name="Urrejola C."/>
            <person name="Alcorta J."/>
            <person name="Salas L."/>
            <person name="Vasquez M."/>
            <person name="Polz M.F."/>
            <person name="Vicuna R."/>
            <person name="Diez B."/>
        </authorList>
    </citation>
    <scope>NUCLEOTIDE SEQUENCE [LARGE SCALE GENOMIC DNA]</scope>
    <source>
        <strain evidence="1 2">1H9</strain>
    </source>
</reference>
<dbReference type="OrthoDB" id="9800707at2"/>
<organism evidence="1 2">
    <name type="scientific">Gloeocapsopsis dulcis AAB1 = 1H9</name>
    <dbReference type="NCBI Taxonomy" id="1433147"/>
    <lineage>
        <taxon>Bacteria</taxon>
        <taxon>Bacillati</taxon>
        <taxon>Cyanobacteriota</taxon>
        <taxon>Cyanophyceae</taxon>
        <taxon>Oscillatoriophycideae</taxon>
        <taxon>Chroococcales</taxon>
        <taxon>Chroococcaceae</taxon>
        <taxon>Gloeocapsopsis</taxon>
        <taxon>Gloeocapsopsis dulcis</taxon>
    </lineage>
</organism>
<accession>A0A6N8G071</accession>
<dbReference type="Proteomes" id="UP000441797">
    <property type="component" value="Unassembled WGS sequence"/>
</dbReference>
<evidence type="ECO:0000313" key="2">
    <source>
        <dbReference type="Proteomes" id="UP000441797"/>
    </source>
</evidence>
<gene>
    <name evidence="1" type="ORF">BWI75_19815</name>
</gene>
<sequence length="76" mass="8948">MLTLEQIEAAILTLPPDEFRRLRQWFFDLDYQRWDEQLEQDIADGKLEALAEEAIAEFKAGRYRELVKSTGQFGQV</sequence>
<dbReference type="EMBL" id="NAPY01000041">
    <property type="protein sequence ID" value="MUL38509.1"/>
    <property type="molecule type" value="Genomic_DNA"/>
</dbReference>
<proteinExistence type="predicted"/>
<evidence type="ECO:0000313" key="1">
    <source>
        <dbReference type="EMBL" id="MUL38509.1"/>
    </source>
</evidence>
<dbReference type="RefSeq" id="WP_105222213.1">
    <property type="nucleotide sequence ID" value="NZ_CAWNSU010000003.1"/>
</dbReference>
<name>A0A6N8G071_9CHRO</name>
<dbReference type="AlphaFoldDB" id="A0A6N8G071"/>
<protein>
    <submittedName>
        <fullName evidence="1">Uncharacterized protein</fullName>
    </submittedName>
</protein>
<keyword evidence="2" id="KW-1185">Reference proteome</keyword>